<name>A0ABT1IBC3_9PSEU</name>
<organism evidence="5 6">
    <name type="scientific">Actinokineospora diospyrosa</name>
    <dbReference type="NCBI Taxonomy" id="103728"/>
    <lineage>
        <taxon>Bacteria</taxon>
        <taxon>Bacillati</taxon>
        <taxon>Actinomycetota</taxon>
        <taxon>Actinomycetes</taxon>
        <taxon>Pseudonocardiales</taxon>
        <taxon>Pseudonocardiaceae</taxon>
        <taxon>Actinokineospora</taxon>
    </lineage>
</organism>
<comment type="caution">
    <text evidence="5">The sequence shown here is derived from an EMBL/GenBank/DDBJ whole genome shotgun (WGS) entry which is preliminary data.</text>
</comment>
<feature type="domain" description="Tryptophan synthase beta chain-like PALP" evidence="4">
    <location>
        <begin position="13"/>
        <end position="314"/>
    </location>
</feature>
<sequence>MAHDLTAFPRVPLGLWPTPLQECPRLAAALGVRRLLVKRDDLSPLGVGGNKLRKLEFLLGAALADGVRQVITFGALQTNHGRLTAAACARLGLRCDLVLTRDVPRDGDAYERSGNMALHRVFGANVHLCADEHEVAETCRVLAEEAAAHERPVLTIPIGGSNPTGALGYVAATQELLAQLDGTPDRVVVGVGSAGTAAGIALALEGRGIRLDAACVSRTAPQARAMIADLAGQTAALLGAPAPALATLHTDDRAVGPGYGIPTPQVWAAITLFARTEAIALDPVYTGKAAAYLRAATRSGEIAPTETVVFVHTGGLPGLFAYAPELNQALDEQVLHERTPEGQVPELG</sequence>
<dbReference type="Proteomes" id="UP001205185">
    <property type="component" value="Unassembled WGS sequence"/>
</dbReference>
<dbReference type="EMBL" id="JAMTCO010000005">
    <property type="protein sequence ID" value="MCP2269856.1"/>
    <property type="molecule type" value="Genomic_DNA"/>
</dbReference>
<dbReference type="Pfam" id="PF00291">
    <property type="entry name" value="PALP"/>
    <property type="match status" value="1"/>
</dbReference>
<evidence type="ECO:0000313" key="6">
    <source>
        <dbReference type="Proteomes" id="UP001205185"/>
    </source>
</evidence>
<reference evidence="5 6" key="1">
    <citation type="submission" date="2022-06" db="EMBL/GenBank/DDBJ databases">
        <title>Genomic Encyclopedia of Archaeal and Bacterial Type Strains, Phase II (KMG-II): from individual species to whole genera.</title>
        <authorList>
            <person name="Goeker M."/>
        </authorList>
    </citation>
    <scope>NUCLEOTIDE SEQUENCE [LARGE SCALE GENOMIC DNA]</scope>
    <source>
        <strain evidence="5 6">DSM 44255</strain>
    </source>
</reference>
<gene>
    <name evidence="5" type="ORF">LV75_002345</name>
</gene>
<keyword evidence="3" id="KW-0663">Pyridoxal phosphate</keyword>
<keyword evidence="6" id="KW-1185">Reference proteome</keyword>
<evidence type="ECO:0000313" key="5">
    <source>
        <dbReference type="EMBL" id="MCP2269856.1"/>
    </source>
</evidence>
<dbReference type="SUPFAM" id="SSF53686">
    <property type="entry name" value="Tryptophan synthase beta subunit-like PLP-dependent enzymes"/>
    <property type="match status" value="1"/>
</dbReference>
<dbReference type="InterPro" id="IPR001926">
    <property type="entry name" value="TrpB-like_PALP"/>
</dbReference>
<accession>A0ABT1IBC3</accession>
<proteinExistence type="inferred from homology"/>
<evidence type="ECO:0000259" key="4">
    <source>
        <dbReference type="Pfam" id="PF00291"/>
    </source>
</evidence>
<dbReference type="PIRSF" id="PIRSF006278">
    <property type="entry name" value="ACCD_DCysDesulf"/>
    <property type="match status" value="1"/>
</dbReference>
<protein>
    <submittedName>
        <fullName evidence="5">D-cysteine desulfhydrase</fullName>
    </submittedName>
</protein>
<dbReference type="InterPro" id="IPR027278">
    <property type="entry name" value="ACCD_DCysDesulf"/>
</dbReference>
<dbReference type="PANTHER" id="PTHR43780">
    <property type="entry name" value="1-AMINOCYCLOPROPANE-1-CARBOXYLATE DEAMINASE-RELATED"/>
    <property type="match status" value="1"/>
</dbReference>
<evidence type="ECO:0000256" key="2">
    <source>
        <dbReference type="ARBA" id="ARBA00008639"/>
    </source>
</evidence>
<comment type="similarity">
    <text evidence="2">Belongs to the ACC deaminase/D-cysteine desulfhydrase family.</text>
</comment>
<evidence type="ECO:0000256" key="1">
    <source>
        <dbReference type="ARBA" id="ARBA00001933"/>
    </source>
</evidence>
<comment type="cofactor">
    <cofactor evidence="1">
        <name>pyridoxal 5'-phosphate</name>
        <dbReference type="ChEBI" id="CHEBI:597326"/>
    </cofactor>
</comment>
<dbReference type="InterPro" id="IPR036052">
    <property type="entry name" value="TrpB-like_PALP_sf"/>
</dbReference>
<dbReference type="Gene3D" id="3.40.50.1100">
    <property type="match status" value="2"/>
</dbReference>
<dbReference type="RefSeq" id="WP_253886821.1">
    <property type="nucleotide sequence ID" value="NZ_BAAAVB010000012.1"/>
</dbReference>
<dbReference type="PANTHER" id="PTHR43780:SF2">
    <property type="entry name" value="1-AMINOCYCLOPROPANE-1-CARBOXYLATE DEAMINASE-RELATED"/>
    <property type="match status" value="1"/>
</dbReference>
<evidence type="ECO:0000256" key="3">
    <source>
        <dbReference type="ARBA" id="ARBA00022898"/>
    </source>
</evidence>